<dbReference type="EMBL" id="CP042436">
    <property type="protein sequence ID" value="QEC61428.1"/>
    <property type="molecule type" value="Genomic_DNA"/>
</dbReference>
<gene>
    <name evidence="2" type="ORF">FRZ54_02125</name>
</gene>
<dbReference type="Gene3D" id="3.10.180.10">
    <property type="entry name" value="2,3-Dihydroxybiphenyl 1,2-Dioxygenase, domain 1"/>
    <property type="match status" value="1"/>
</dbReference>
<feature type="domain" description="VOC" evidence="1">
    <location>
        <begin position="6"/>
        <end position="118"/>
    </location>
</feature>
<dbReference type="SUPFAM" id="SSF54593">
    <property type="entry name" value="Glyoxalase/Bleomycin resistance protein/Dihydroxybiphenyl dioxygenase"/>
    <property type="match status" value="1"/>
</dbReference>
<evidence type="ECO:0000313" key="3">
    <source>
        <dbReference type="Proteomes" id="UP000321479"/>
    </source>
</evidence>
<evidence type="ECO:0000259" key="1">
    <source>
        <dbReference type="PROSITE" id="PS51819"/>
    </source>
</evidence>
<reference evidence="2 3" key="1">
    <citation type="journal article" date="2017" name="Curr. Microbiol.">
        <title>Mucilaginibacter ginsenosidivorans sp. nov., Isolated from Soil of Ginseng Field.</title>
        <authorList>
            <person name="Kim M.M."/>
            <person name="Siddiqi M.Z."/>
            <person name="Im W.T."/>
        </authorList>
    </citation>
    <scope>NUCLEOTIDE SEQUENCE [LARGE SCALE GENOMIC DNA]</scope>
    <source>
        <strain evidence="2 3">Gsoil 3017</strain>
    </source>
</reference>
<name>A0A5B8URF2_9SPHI</name>
<dbReference type="Proteomes" id="UP000321479">
    <property type="component" value="Chromosome"/>
</dbReference>
<dbReference type="KEGG" id="mgin:FRZ54_02125"/>
<dbReference type="AlphaFoldDB" id="A0A5B8URF2"/>
<dbReference type="OrthoDB" id="9813630at2"/>
<dbReference type="PANTHER" id="PTHR39175:SF1">
    <property type="entry name" value="FAMILY PROTEIN, PUTATIVE (AFU_ORTHOLOGUE AFUA_3G15060)-RELATED"/>
    <property type="match status" value="1"/>
</dbReference>
<dbReference type="PROSITE" id="PS51819">
    <property type="entry name" value="VOC"/>
    <property type="match status" value="1"/>
</dbReference>
<dbReference type="InterPro" id="IPR037523">
    <property type="entry name" value="VOC_core"/>
</dbReference>
<evidence type="ECO:0000313" key="2">
    <source>
        <dbReference type="EMBL" id="QEC61428.1"/>
    </source>
</evidence>
<accession>A0A5B8URF2</accession>
<dbReference type="Pfam" id="PF00903">
    <property type="entry name" value="Glyoxalase"/>
    <property type="match status" value="1"/>
</dbReference>
<organism evidence="2 3">
    <name type="scientific">Mucilaginibacter ginsenosidivorans</name>
    <dbReference type="NCBI Taxonomy" id="398053"/>
    <lineage>
        <taxon>Bacteria</taxon>
        <taxon>Pseudomonadati</taxon>
        <taxon>Bacteroidota</taxon>
        <taxon>Sphingobacteriia</taxon>
        <taxon>Sphingobacteriales</taxon>
        <taxon>Sphingobacteriaceae</taxon>
        <taxon>Mucilaginibacter</taxon>
    </lineage>
</organism>
<sequence>MITFKRADHIHICVPPERLEEARKFYTDVVGLKLTHRPEVFKHPGYWFEIGNIGFHIGIEPGLLSTSRHSAFEVTNLAAAREQLESNGVKTYEEERLDDRERFFFLDPFGNRMELLEYSVK</sequence>
<dbReference type="InterPro" id="IPR029068">
    <property type="entry name" value="Glyas_Bleomycin-R_OHBP_Dase"/>
</dbReference>
<dbReference type="InterPro" id="IPR004360">
    <property type="entry name" value="Glyas_Fos-R_dOase_dom"/>
</dbReference>
<proteinExistence type="predicted"/>
<dbReference type="RefSeq" id="WP_147030005.1">
    <property type="nucleotide sequence ID" value="NZ_CP042436.1"/>
</dbReference>
<keyword evidence="3" id="KW-1185">Reference proteome</keyword>
<protein>
    <recommendedName>
        <fullName evidence="1">VOC domain-containing protein</fullName>
    </recommendedName>
</protein>
<dbReference type="PANTHER" id="PTHR39175">
    <property type="entry name" value="FAMILY PROTEIN, PUTATIVE (AFU_ORTHOLOGUE AFUA_3G15060)-RELATED"/>
    <property type="match status" value="1"/>
</dbReference>